<dbReference type="InterPro" id="IPR002464">
    <property type="entry name" value="DNA/RNA_helicase_DEAH_CS"/>
</dbReference>
<dbReference type="CDD" id="cd21691">
    <property type="entry name" value="GH2-like_DHX8"/>
    <property type="match status" value="1"/>
</dbReference>
<evidence type="ECO:0000259" key="13">
    <source>
        <dbReference type="PROSITE" id="PS51192"/>
    </source>
</evidence>
<dbReference type="FunFam" id="1.20.120.1080:FF:000001">
    <property type="entry name" value="Pre-mRNA-splicing factor ATP-dependent RNA helicase"/>
    <property type="match status" value="2"/>
</dbReference>
<dbReference type="Pfam" id="PF07717">
    <property type="entry name" value="OB_NTP_bind"/>
    <property type="match status" value="2"/>
</dbReference>
<dbReference type="GO" id="GO:0008380">
    <property type="term" value="P:RNA splicing"/>
    <property type="evidence" value="ECO:0007669"/>
    <property type="project" value="UniProtKB-KW"/>
</dbReference>
<dbReference type="Pfam" id="PF21010">
    <property type="entry name" value="HA2_C"/>
    <property type="match status" value="2"/>
</dbReference>
<dbReference type="InterPro" id="IPR001650">
    <property type="entry name" value="Helicase_C-like"/>
</dbReference>
<feature type="domain" description="S1 motif" evidence="12">
    <location>
        <begin position="169"/>
        <end position="212"/>
    </location>
</feature>
<evidence type="ECO:0000256" key="3">
    <source>
        <dbReference type="ARBA" id="ARBA00022664"/>
    </source>
</evidence>
<dbReference type="SMART" id="SM00490">
    <property type="entry name" value="HELICc"/>
    <property type="match status" value="2"/>
</dbReference>
<dbReference type="Gene3D" id="1.20.120.1080">
    <property type="match status" value="2"/>
</dbReference>
<dbReference type="EC" id="3.6.4.13" evidence="2"/>
<evidence type="ECO:0000256" key="5">
    <source>
        <dbReference type="ARBA" id="ARBA00022801"/>
    </source>
</evidence>
<dbReference type="FunFam" id="3.40.50.300:FF:000101">
    <property type="entry name" value="Pre-mRNA-splicing factor ATP-dependent RNA helicase"/>
    <property type="match status" value="1"/>
</dbReference>
<dbReference type="GO" id="GO:0006397">
    <property type="term" value="P:mRNA processing"/>
    <property type="evidence" value="ECO:0007669"/>
    <property type="project" value="UniProtKB-KW"/>
</dbReference>
<comment type="catalytic activity">
    <reaction evidence="10">
        <text>ATP + H2O = ADP + phosphate + H(+)</text>
        <dbReference type="Rhea" id="RHEA:13065"/>
        <dbReference type="ChEBI" id="CHEBI:15377"/>
        <dbReference type="ChEBI" id="CHEBI:15378"/>
        <dbReference type="ChEBI" id="CHEBI:30616"/>
        <dbReference type="ChEBI" id="CHEBI:43474"/>
        <dbReference type="ChEBI" id="CHEBI:456216"/>
        <dbReference type="EC" id="3.6.4.13"/>
    </reaction>
</comment>
<sequence length="1513" mass="172586">MAAEAEDGIKKLEYLSIVSKVRTELESHLGCGDKILADFITELGRNAKSVEEFDAKVKESGGEMPNYLLRTLLAIIHSILPKKKKYAAFRVDDRQRFKEEIEKEVCDREYRYDRVSDRSRSNRRDDYSNHRAYSHERDDGMSHERTRFSGGRNFDEPELYQVYKGKRKEGLVHVSQIANRRVANANEVVKHGQDVYVKVISVSGKKLSLSMRDVDQNTGKDLLRLRKSTEDDALRTNPSSGNSTPIVRKGLSGITIVEDDNNASSSRPLKRMSSPEKWEAKQLIAAGVLDVREYPTFDEEGDGLLYQEERAEEELEIELNEDEPAFLQGQSRFSIDMSPVKIFKNPEGSLSRAAALQSALIKERREVRDQQQRTMLDSIPKDLNRPWEDPMPETGERHLAQELRGVGLSAYDMPEWKKDAYGKALTFGQRSKLSIQDQRQSLPIYKLKKELIQSVHDNQVLVVIGETGSGKTTQMTQYLAEAGYTTRGKIGCTQPRRVATTSVAKRVAEEFGCRLGEEVGYSIRFEDCTGPETVIKYMTEGMLLREILVDENLSQYSVIMLDEAHERTINTDVLFGLLKQLVKRRPELRFIVTSATLDAEKFSGYFFNCNIFTIPGRTFPVEILYTKQPESDYLDASLITVLQIHLTEPEGDILLFLTGQEEIDHACQSLYERMKGLGKNVPELIILPVYSALPSEMQSRIFEPAPLGKRKVVVATNIAEASLTIDGIFYVIDPGFAKQNVYNPKQGLDSLVITPISQASAKQRAGRAGRTGPGKCYRLYTESAYRNEMSPTTIPEIQRINLGTTTLNMKAMGINDLLYFDFMDPPSPQALISAMEQLYSLGALDEEGLLTKLGRKMAEFPLEPPLSKMLLASVDLGCSDEILTIIAMIQTGNIFYRPREKQAQADQKRAKFFQPEGDHLTLLAVYEAWKAKNFSGPWCFENFIQSRSLRRAQDVRKQLLTILDRYKLDVVSAGKNFTKIRKAITAGFFFHAARKDPQEGYRTLVENQAVYIHPSGALFQRQPDWVIYHELVMTTKEYMREVTVIDPKWLVELAPRFYKSSDPTKMSKRKRQERIEPLYDRYHEPNSWRLSKRRLGKNVPELIILPVYSALPSEMQSRIFEPAPLGKRKVVVATNIAEASLTIDGIFYVIDPGFAKQNVYNPKQGLDSLVITPISQASAKQRAGRAGRTGPGKCYRLYTESAYRNEMSPTTIPEIQRINLGTTTLNMKAMGINDLLYFDFMDPPSPQALISAMEQLYSLGALDEEGLLTKLGRKMAEFPLEPPLSKMLLASVDLGCSDEILTIIAMIQTGNIFYRPREKQAQADQKRAKFFQPEGDHLTLLAVYEAWKAKNFSGPWCFENFIQSRSLRRAQDVRKQLLTILDRYKLDVVSAGKNFTKIRKAITAGFFFHAARKDPQEGYRTLVENQPVYIHPSCALFQRQPDWVIYHELVMTTKEYMREVTVIDPKWLVELAPRFYKSSDPTKMSKRKRQERIEPLYDRYHEPNSWRLSKRRA</sequence>
<gene>
    <name evidence="15" type="ORF">M5K25_027333</name>
</gene>
<dbReference type="SUPFAM" id="SSF50249">
    <property type="entry name" value="Nucleic acid-binding proteins"/>
    <property type="match status" value="1"/>
</dbReference>
<evidence type="ECO:0000259" key="14">
    <source>
        <dbReference type="PROSITE" id="PS51194"/>
    </source>
</evidence>
<dbReference type="FunFam" id="3.40.50.300:FF:000145">
    <property type="entry name" value="probable ATP-dependent RNA helicase DHX40"/>
    <property type="match status" value="1"/>
</dbReference>
<dbReference type="PANTHER" id="PTHR18934">
    <property type="entry name" value="ATP-DEPENDENT RNA HELICASE"/>
    <property type="match status" value="1"/>
</dbReference>
<dbReference type="PROSITE" id="PS00690">
    <property type="entry name" value="DEAH_ATP_HELICASE"/>
    <property type="match status" value="1"/>
</dbReference>
<dbReference type="CDD" id="cd18791">
    <property type="entry name" value="SF2_C_RHA"/>
    <property type="match status" value="2"/>
</dbReference>
<dbReference type="InterPro" id="IPR027417">
    <property type="entry name" value="P-loop_NTPase"/>
</dbReference>
<dbReference type="InterPro" id="IPR049588">
    <property type="entry name" value="DHX8_GH2-like"/>
</dbReference>
<keyword evidence="16" id="KW-1185">Reference proteome</keyword>
<keyword evidence="7" id="KW-0067">ATP-binding</keyword>
<dbReference type="SUPFAM" id="SSF52540">
    <property type="entry name" value="P-loop containing nucleoside triphosphate hydrolases"/>
    <property type="match status" value="2"/>
</dbReference>
<evidence type="ECO:0000256" key="6">
    <source>
        <dbReference type="ARBA" id="ARBA00022806"/>
    </source>
</evidence>
<dbReference type="InterPro" id="IPR012340">
    <property type="entry name" value="NA-bd_OB-fold"/>
</dbReference>
<evidence type="ECO:0000313" key="16">
    <source>
        <dbReference type="Proteomes" id="UP001552299"/>
    </source>
</evidence>
<evidence type="ECO:0000256" key="1">
    <source>
        <dbReference type="ARBA" id="ARBA00004123"/>
    </source>
</evidence>
<dbReference type="Pfam" id="PF00271">
    <property type="entry name" value="Helicase_C"/>
    <property type="match status" value="2"/>
</dbReference>
<organism evidence="15 16">
    <name type="scientific">Dendrobium thyrsiflorum</name>
    <name type="common">Pinecone-like raceme dendrobium</name>
    <name type="synonym">Orchid</name>
    <dbReference type="NCBI Taxonomy" id="117978"/>
    <lineage>
        <taxon>Eukaryota</taxon>
        <taxon>Viridiplantae</taxon>
        <taxon>Streptophyta</taxon>
        <taxon>Embryophyta</taxon>
        <taxon>Tracheophyta</taxon>
        <taxon>Spermatophyta</taxon>
        <taxon>Magnoliopsida</taxon>
        <taxon>Liliopsida</taxon>
        <taxon>Asparagales</taxon>
        <taxon>Orchidaceae</taxon>
        <taxon>Epidendroideae</taxon>
        <taxon>Malaxideae</taxon>
        <taxon>Dendrobiinae</taxon>
        <taxon>Dendrobium</taxon>
    </lineage>
</organism>
<dbReference type="Pfam" id="PF04408">
    <property type="entry name" value="WHD_HA2"/>
    <property type="match status" value="2"/>
</dbReference>
<evidence type="ECO:0000256" key="10">
    <source>
        <dbReference type="ARBA" id="ARBA00047984"/>
    </source>
</evidence>
<proteinExistence type="predicted"/>
<dbReference type="PANTHER" id="PTHR18934:SF85">
    <property type="entry name" value="ATP-DEPENDENT RNA HELICASE DHX8"/>
    <property type="match status" value="1"/>
</dbReference>
<evidence type="ECO:0000259" key="12">
    <source>
        <dbReference type="PROSITE" id="PS50126"/>
    </source>
</evidence>
<dbReference type="GO" id="GO:0005634">
    <property type="term" value="C:nucleus"/>
    <property type="evidence" value="ECO:0007669"/>
    <property type="project" value="UniProtKB-SubCell"/>
</dbReference>
<evidence type="ECO:0000313" key="15">
    <source>
        <dbReference type="EMBL" id="KAL0905150.1"/>
    </source>
</evidence>
<feature type="compositionally biased region" description="Basic and acidic residues" evidence="11">
    <location>
        <begin position="117"/>
        <end position="147"/>
    </location>
</feature>
<protein>
    <recommendedName>
        <fullName evidence="2">RNA helicase</fullName>
        <ecNumber evidence="2">3.6.4.13</ecNumber>
    </recommendedName>
</protein>
<dbReference type="FunFam" id="3.40.50.300:FF:000191">
    <property type="entry name" value="Pre-mRNA-splicing factor ATP-dependent RNA helicase"/>
    <property type="match status" value="1"/>
</dbReference>
<evidence type="ECO:0000256" key="8">
    <source>
        <dbReference type="ARBA" id="ARBA00023187"/>
    </source>
</evidence>
<evidence type="ECO:0000256" key="4">
    <source>
        <dbReference type="ARBA" id="ARBA00022741"/>
    </source>
</evidence>
<accession>A0ABD0U026</accession>
<dbReference type="GO" id="GO:0003724">
    <property type="term" value="F:RNA helicase activity"/>
    <property type="evidence" value="ECO:0007669"/>
    <property type="project" value="UniProtKB-EC"/>
</dbReference>
<reference evidence="15 16" key="1">
    <citation type="journal article" date="2024" name="Plant Biotechnol. J.">
        <title>Dendrobium thyrsiflorum genome and its molecular insights into genes involved in important horticultural traits.</title>
        <authorList>
            <person name="Chen B."/>
            <person name="Wang J.Y."/>
            <person name="Zheng P.J."/>
            <person name="Li K.L."/>
            <person name="Liang Y.M."/>
            <person name="Chen X.F."/>
            <person name="Zhang C."/>
            <person name="Zhao X."/>
            <person name="He X."/>
            <person name="Zhang G.Q."/>
            <person name="Liu Z.J."/>
            <person name="Xu Q."/>
        </authorList>
    </citation>
    <scope>NUCLEOTIDE SEQUENCE [LARGE SCALE GENOMIC DNA]</scope>
    <source>
        <strain evidence="15">GZMU011</strain>
    </source>
</reference>
<dbReference type="GO" id="GO:0005524">
    <property type="term" value="F:ATP binding"/>
    <property type="evidence" value="ECO:0007669"/>
    <property type="project" value="UniProtKB-KW"/>
</dbReference>
<feature type="domain" description="Helicase ATP-binding" evidence="13">
    <location>
        <begin position="452"/>
        <end position="615"/>
    </location>
</feature>
<keyword evidence="8" id="KW-0508">mRNA splicing</keyword>
<dbReference type="InterPro" id="IPR007502">
    <property type="entry name" value="Helicase-assoc_dom"/>
</dbReference>
<feature type="domain" description="Helicase C-terminal" evidence="14">
    <location>
        <begin position="1034"/>
        <end position="1231"/>
    </location>
</feature>
<feature type="compositionally biased region" description="Basic and acidic residues" evidence="11">
    <location>
        <begin position="379"/>
        <end position="393"/>
    </location>
</feature>
<dbReference type="Pfam" id="PF00270">
    <property type="entry name" value="DEAD"/>
    <property type="match status" value="1"/>
</dbReference>
<dbReference type="Proteomes" id="UP001552299">
    <property type="component" value="Unassembled WGS sequence"/>
</dbReference>
<feature type="region of interest" description="Disordered" evidence="11">
    <location>
        <begin position="117"/>
        <end position="152"/>
    </location>
</feature>
<name>A0ABD0U026_DENTH</name>
<feature type="compositionally biased region" description="Polar residues" evidence="11">
    <location>
        <begin position="236"/>
        <end position="245"/>
    </location>
</feature>
<keyword evidence="4" id="KW-0547">Nucleotide-binding</keyword>
<dbReference type="Gene3D" id="3.40.50.300">
    <property type="entry name" value="P-loop containing nucleotide triphosphate hydrolases"/>
    <property type="match status" value="3"/>
</dbReference>
<evidence type="ECO:0000256" key="11">
    <source>
        <dbReference type="SAM" id="MobiDB-lite"/>
    </source>
</evidence>
<dbReference type="CDD" id="cd05684">
    <property type="entry name" value="S1_DHX8_helicase"/>
    <property type="match status" value="1"/>
</dbReference>
<dbReference type="PROSITE" id="PS50126">
    <property type="entry name" value="S1"/>
    <property type="match status" value="1"/>
</dbReference>
<keyword evidence="9" id="KW-0539">Nucleus</keyword>
<dbReference type="InterPro" id="IPR003029">
    <property type="entry name" value="S1_domain"/>
</dbReference>
<feature type="region of interest" description="Disordered" evidence="11">
    <location>
        <begin position="367"/>
        <end position="393"/>
    </location>
</feature>
<dbReference type="SMART" id="SM00316">
    <property type="entry name" value="S1"/>
    <property type="match status" value="1"/>
</dbReference>
<dbReference type="EMBL" id="JANQDX010000019">
    <property type="protein sequence ID" value="KAL0905150.1"/>
    <property type="molecule type" value="Genomic_DNA"/>
</dbReference>
<dbReference type="InterPro" id="IPR049621">
    <property type="entry name" value="S1_DHX8_helicase"/>
</dbReference>
<dbReference type="PROSITE" id="PS51194">
    <property type="entry name" value="HELICASE_CTER"/>
    <property type="match status" value="2"/>
</dbReference>
<dbReference type="SMART" id="SM00847">
    <property type="entry name" value="HA2"/>
    <property type="match status" value="2"/>
</dbReference>
<evidence type="ECO:0000256" key="9">
    <source>
        <dbReference type="ARBA" id="ARBA00023242"/>
    </source>
</evidence>
<keyword evidence="3" id="KW-0507">mRNA processing</keyword>
<dbReference type="SMART" id="SM00487">
    <property type="entry name" value="DEXDc"/>
    <property type="match status" value="1"/>
</dbReference>
<dbReference type="InterPro" id="IPR011709">
    <property type="entry name" value="DEAD-box_helicase_OB_fold"/>
</dbReference>
<keyword evidence="6" id="KW-0347">Helicase</keyword>
<dbReference type="CDD" id="cd17971">
    <property type="entry name" value="DEXHc_DHX8"/>
    <property type="match status" value="1"/>
</dbReference>
<dbReference type="Pfam" id="PF00575">
    <property type="entry name" value="S1"/>
    <property type="match status" value="1"/>
</dbReference>
<dbReference type="InterPro" id="IPR011545">
    <property type="entry name" value="DEAD/DEAH_box_helicase_dom"/>
</dbReference>
<comment type="subcellular location">
    <subcellularLocation>
        <location evidence="1">Nucleus</location>
    </subcellularLocation>
</comment>
<dbReference type="PROSITE" id="PS51192">
    <property type="entry name" value="HELICASE_ATP_BIND_1"/>
    <property type="match status" value="1"/>
</dbReference>
<evidence type="ECO:0000256" key="2">
    <source>
        <dbReference type="ARBA" id="ARBA00012552"/>
    </source>
</evidence>
<dbReference type="GO" id="GO:0016787">
    <property type="term" value="F:hydrolase activity"/>
    <property type="evidence" value="ECO:0007669"/>
    <property type="project" value="UniProtKB-KW"/>
</dbReference>
<dbReference type="Gene3D" id="2.40.50.140">
    <property type="entry name" value="Nucleic acid-binding proteins"/>
    <property type="match status" value="1"/>
</dbReference>
<feature type="domain" description="Helicase C-terminal" evidence="14">
    <location>
        <begin position="640"/>
        <end position="813"/>
    </location>
</feature>
<dbReference type="InterPro" id="IPR014001">
    <property type="entry name" value="Helicase_ATP-bd"/>
</dbReference>
<keyword evidence="5" id="KW-0378">Hydrolase</keyword>
<evidence type="ECO:0000256" key="7">
    <source>
        <dbReference type="ARBA" id="ARBA00022840"/>
    </source>
</evidence>
<feature type="region of interest" description="Disordered" evidence="11">
    <location>
        <begin position="229"/>
        <end position="248"/>
    </location>
</feature>
<dbReference type="InterPro" id="IPR044762">
    <property type="entry name" value="DHX8/Prp22_DEXHc"/>
</dbReference>
<dbReference type="InterPro" id="IPR048333">
    <property type="entry name" value="HA2_WH"/>
</dbReference>
<comment type="caution">
    <text evidence="15">The sequence shown here is derived from an EMBL/GenBank/DDBJ whole genome shotgun (WGS) entry which is preliminary data.</text>
</comment>